<dbReference type="Proteomes" id="UP000266841">
    <property type="component" value="Unassembled WGS sequence"/>
</dbReference>
<dbReference type="GO" id="GO:0006729">
    <property type="term" value="P:tetrahydrobiopterin biosynthetic process"/>
    <property type="evidence" value="ECO:0007669"/>
    <property type="project" value="InterPro"/>
</dbReference>
<proteinExistence type="predicted"/>
<name>K0SJ03_THAOC</name>
<dbReference type="Gene3D" id="3.30.1360.20">
    <property type="entry name" value="Transcriptional coactivator/pterin dehydratase"/>
    <property type="match status" value="1"/>
</dbReference>
<evidence type="ECO:0000313" key="2">
    <source>
        <dbReference type="EMBL" id="EJK66178.1"/>
    </source>
</evidence>
<keyword evidence="3" id="KW-1185">Reference proteome</keyword>
<dbReference type="eggNOG" id="ENOG502T0U0">
    <property type="taxonomic scope" value="Eukaryota"/>
</dbReference>
<dbReference type="InterPro" id="IPR036428">
    <property type="entry name" value="PCD_sf"/>
</dbReference>
<dbReference type="AlphaFoldDB" id="K0SJ03"/>
<dbReference type="SUPFAM" id="SSF55248">
    <property type="entry name" value="PCD-like"/>
    <property type="match status" value="1"/>
</dbReference>
<feature type="compositionally biased region" description="Polar residues" evidence="1">
    <location>
        <begin position="72"/>
        <end position="82"/>
    </location>
</feature>
<evidence type="ECO:0000313" key="3">
    <source>
        <dbReference type="Proteomes" id="UP000266841"/>
    </source>
</evidence>
<dbReference type="GO" id="GO:0008124">
    <property type="term" value="F:4-alpha-hydroxytetrahydrobiopterin dehydratase activity"/>
    <property type="evidence" value="ECO:0007669"/>
    <property type="project" value="InterPro"/>
</dbReference>
<evidence type="ECO:0000256" key="1">
    <source>
        <dbReference type="SAM" id="MobiDB-lite"/>
    </source>
</evidence>
<protein>
    <submittedName>
        <fullName evidence="2">Uncharacterized protein</fullName>
    </submittedName>
</protein>
<dbReference type="OrthoDB" id="277398at2759"/>
<gene>
    <name evidence="2" type="ORF">THAOC_12919</name>
</gene>
<accession>K0SJ03</accession>
<comment type="caution">
    <text evidence="2">The sequence shown here is derived from an EMBL/GenBank/DDBJ whole genome shotgun (WGS) entry which is preliminary data.</text>
</comment>
<feature type="region of interest" description="Disordered" evidence="1">
    <location>
        <begin position="71"/>
        <end position="101"/>
    </location>
</feature>
<dbReference type="EMBL" id="AGNL01015226">
    <property type="protein sequence ID" value="EJK66178.1"/>
    <property type="molecule type" value="Genomic_DNA"/>
</dbReference>
<organism evidence="2 3">
    <name type="scientific">Thalassiosira oceanica</name>
    <name type="common">Marine diatom</name>
    <dbReference type="NCBI Taxonomy" id="159749"/>
    <lineage>
        <taxon>Eukaryota</taxon>
        <taxon>Sar</taxon>
        <taxon>Stramenopiles</taxon>
        <taxon>Ochrophyta</taxon>
        <taxon>Bacillariophyta</taxon>
        <taxon>Coscinodiscophyceae</taxon>
        <taxon>Thalassiosirophycidae</taxon>
        <taxon>Thalassiosirales</taxon>
        <taxon>Thalassiosiraceae</taxon>
        <taxon>Thalassiosira</taxon>
    </lineage>
</organism>
<sequence>MSFSPTLRLFRTSRALSGRRCCLLWAVQAHPLGVHPSPQSPQPHRSVLLGDRCHQPRHLALASAFCFSSSSQQGDDIQTPSENEGRPVGPDPTAKRPTKQCDPYGLSGASLPYSQALDLLPTVVGWTLLDANECSIEDTSATGPPAPKFLQKVFYHRTFHDASRFLLQISLLATNTNHFPHLSMERILVDDVNNIKEAGESSDDPGKTGSRGKMVKGWAFQSTVRCSTYRPPRTKSQVTDEPHGDKGLTFHDFHFAMSVDVEASRPEVEKLIL</sequence>
<reference evidence="2 3" key="1">
    <citation type="journal article" date="2012" name="Genome Biol.">
        <title>Genome and low-iron response of an oceanic diatom adapted to chronic iron limitation.</title>
        <authorList>
            <person name="Lommer M."/>
            <person name="Specht M."/>
            <person name="Roy A.S."/>
            <person name="Kraemer L."/>
            <person name="Andreson R."/>
            <person name="Gutowska M.A."/>
            <person name="Wolf J."/>
            <person name="Bergner S.V."/>
            <person name="Schilhabel M.B."/>
            <person name="Klostermeier U.C."/>
            <person name="Beiko R.G."/>
            <person name="Rosenstiel P."/>
            <person name="Hippler M."/>
            <person name="Laroche J."/>
        </authorList>
    </citation>
    <scope>NUCLEOTIDE SEQUENCE [LARGE SCALE GENOMIC DNA]</scope>
    <source>
        <strain evidence="2 3">CCMP1005</strain>
    </source>
</reference>